<proteinExistence type="predicted"/>
<dbReference type="EMBL" id="JACDQQ010000466">
    <property type="protein sequence ID" value="MBA0084297.1"/>
    <property type="molecule type" value="Genomic_DNA"/>
</dbReference>
<gene>
    <name evidence="1" type="ORF">HRJ53_04810</name>
</gene>
<sequence length="192" mass="21391">MRDDLNTMGKQGQVILRARDKVLQILQTENACTDWYRTRNSDPAAVFRTLTYSVDRKGESYIRKGPAASGFEMIYNPYVATVEQDGGPDSTVIINANGAFFFPAASVVEDRFQGGPLTIHGTRWIQVGPYVGGSFRAQVVVLLHEFGHVIDLLPEDREDRDGKSRQNTLDVLRACRAEVDSKEGPHSFLASR</sequence>
<evidence type="ECO:0000313" key="1">
    <source>
        <dbReference type="EMBL" id="MBA0084297.1"/>
    </source>
</evidence>
<keyword evidence="2" id="KW-1185">Reference proteome</keyword>
<protein>
    <submittedName>
        <fullName evidence="1">Uncharacterized protein</fullName>
    </submittedName>
</protein>
<dbReference type="Proteomes" id="UP000567293">
    <property type="component" value="Unassembled WGS sequence"/>
</dbReference>
<evidence type="ECO:0000313" key="2">
    <source>
        <dbReference type="Proteomes" id="UP000567293"/>
    </source>
</evidence>
<accession>A0A7V8NNA9</accession>
<comment type="caution">
    <text evidence="1">The sequence shown here is derived from an EMBL/GenBank/DDBJ whole genome shotgun (WGS) entry which is preliminary data.</text>
</comment>
<name>A0A7V8NNA9_9BACT</name>
<organism evidence="1 2">
    <name type="scientific">Candidatus Acidiferrum panamense</name>
    <dbReference type="NCBI Taxonomy" id="2741543"/>
    <lineage>
        <taxon>Bacteria</taxon>
        <taxon>Pseudomonadati</taxon>
        <taxon>Acidobacteriota</taxon>
        <taxon>Terriglobia</taxon>
        <taxon>Candidatus Acidiferrales</taxon>
        <taxon>Candidatus Acidiferrum</taxon>
    </lineage>
</organism>
<reference evidence="1" key="1">
    <citation type="submission" date="2020-06" db="EMBL/GenBank/DDBJ databases">
        <title>Legume-microbial interactions unlock mineral nutrients during tropical forest succession.</title>
        <authorList>
            <person name="Epihov D.Z."/>
        </authorList>
    </citation>
    <scope>NUCLEOTIDE SEQUENCE [LARGE SCALE GENOMIC DNA]</scope>
    <source>
        <strain evidence="1">Pan2503</strain>
    </source>
</reference>
<dbReference type="AlphaFoldDB" id="A0A7V8NNA9"/>